<comment type="caution">
    <text evidence="2">The sequence shown here is derived from an EMBL/GenBank/DDBJ whole genome shotgun (WGS) entry which is preliminary data.</text>
</comment>
<dbReference type="Pfam" id="PF09136">
    <property type="entry name" value="Glucodextran_B"/>
    <property type="match status" value="1"/>
</dbReference>
<dbReference type="AlphaFoldDB" id="A0A1F5G3I9"/>
<dbReference type="PANTHER" id="PTHR34475:SF1">
    <property type="entry name" value="CYTOSKELETON PROTEIN RODZ"/>
    <property type="match status" value="1"/>
</dbReference>
<keyword evidence="1" id="KW-0472">Membrane</keyword>
<sequence length="208" mass="23272">MQKLGEILREARSSKNKSVSNAAGELLIKPEFIEALESGDWQALPEPAYVRGFIKNYSNLLSLDANRLLALYRAEYDENKFPKKQSPLKGKKRLMFTPNKLTPLAFILTAIVFFVYLTIQYTSILAAPKLKIYTPPNDINTTASIVEVSGNTEADTAVSIDGELVAVDSSGDFRHQIKLDEGQNIIEIIASKRLSPKTKETRIIRLTR</sequence>
<dbReference type="EMBL" id="MFAZ01000043">
    <property type="protein sequence ID" value="OGD86436.1"/>
    <property type="molecule type" value="Genomic_DNA"/>
</dbReference>
<dbReference type="Gene3D" id="2.60.40.10">
    <property type="entry name" value="Immunoglobulins"/>
    <property type="match status" value="1"/>
</dbReference>
<accession>A0A1F5G3I9</accession>
<dbReference type="PANTHER" id="PTHR34475">
    <property type="match status" value="1"/>
</dbReference>
<gene>
    <name evidence="2" type="ORF">A2870_01020</name>
</gene>
<organism evidence="2 3">
    <name type="scientific">Candidatus Curtissbacteria bacterium RIFCSPHIGHO2_01_FULL_41_11</name>
    <dbReference type="NCBI Taxonomy" id="1797711"/>
    <lineage>
        <taxon>Bacteria</taxon>
        <taxon>Candidatus Curtissiibacteriota</taxon>
    </lineage>
</organism>
<dbReference type="InterPro" id="IPR010982">
    <property type="entry name" value="Lambda_DNA-bd_dom_sf"/>
</dbReference>
<dbReference type="Proteomes" id="UP000179102">
    <property type="component" value="Unassembled WGS sequence"/>
</dbReference>
<name>A0A1F5G3I9_9BACT</name>
<dbReference type="Pfam" id="PF13413">
    <property type="entry name" value="HTH_25"/>
    <property type="match status" value="1"/>
</dbReference>
<evidence type="ECO:0000313" key="3">
    <source>
        <dbReference type="Proteomes" id="UP000179102"/>
    </source>
</evidence>
<evidence type="ECO:0000313" key="2">
    <source>
        <dbReference type="EMBL" id="OGD86436.1"/>
    </source>
</evidence>
<dbReference type="STRING" id="1797711.A2870_01020"/>
<dbReference type="Gene3D" id="1.10.260.40">
    <property type="entry name" value="lambda repressor-like DNA-binding domains"/>
    <property type="match status" value="1"/>
</dbReference>
<evidence type="ECO:0000256" key="1">
    <source>
        <dbReference type="SAM" id="Phobius"/>
    </source>
</evidence>
<proteinExistence type="predicted"/>
<protein>
    <recommendedName>
        <fullName evidence="4">DUF4115 domain-containing protein</fullName>
    </recommendedName>
</protein>
<keyword evidence="1" id="KW-1133">Transmembrane helix</keyword>
<dbReference type="InterPro" id="IPR050400">
    <property type="entry name" value="Bact_Cytoskel_RodZ"/>
</dbReference>
<reference evidence="2 3" key="1">
    <citation type="journal article" date="2016" name="Nat. Commun.">
        <title>Thousands of microbial genomes shed light on interconnected biogeochemical processes in an aquifer system.</title>
        <authorList>
            <person name="Anantharaman K."/>
            <person name="Brown C.T."/>
            <person name="Hug L.A."/>
            <person name="Sharon I."/>
            <person name="Castelle C.J."/>
            <person name="Probst A.J."/>
            <person name="Thomas B.C."/>
            <person name="Singh A."/>
            <person name="Wilkins M.J."/>
            <person name="Karaoz U."/>
            <person name="Brodie E.L."/>
            <person name="Williams K.H."/>
            <person name="Hubbard S.S."/>
            <person name="Banfield J.F."/>
        </authorList>
    </citation>
    <scope>NUCLEOTIDE SEQUENCE [LARGE SCALE GENOMIC DNA]</scope>
</reference>
<keyword evidence="1" id="KW-0812">Transmembrane</keyword>
<dbReference type="InterPro" id="IPR013783">
    <property type="entry name" value="Ig-like_fold"/>
</dbReference>
<feature type="transmembrane region" description="Helical" evidence="1">
    <location>
        <begin position="101"/>
        <end position="119"/>
    </location>
</feature>
<evidence type="ECO:0008006" key="4">
    <source>
        <dbReference type="Google" id="ProtNLM"/>
    </source>
</evidence>
<dbReference type="GO" id="GO:0003677">
    <property type="term" value="F:DNA binding"/>
    <property type="evidence" value="ECO:0007669"/>
    <property type="project" value="InterPro"/>
</dbReference>